<keyword evidence="15" id="KW-1185">Reference proteome</keyword>
<comment type="cofactor">
    <cofactor evidence="2">
        <name>Mg(2+)</name>
        <dbReference type="ChEBI" id="CHEBI:18420"/>
    </cofactor>
</comment>
<name>A0A1I8NTT7_STOCA</name>
<evidence type="ECO:0000313" key="15">
    <source>
        <dbReference type="Proteomes" id="UP000095300"/>
    </source>
</evidence>
<keyword evidence="11" id="KW-0464">Manganese</keyword>
<dbReference type="Gene3D" id="1.10.1410.40">
    <property type="match status" value="1"/>
</dbReference>
<dbReference type="EnsemblMetazoa" id="SCAU001955-RA">
    <property type="protein sequence ID" value="SCAU001955-PA"/>
    <property type="gene ID" value="SCAU001955"/>
</dbReference>
<dbReference type="Gene3D" id="3.30.460.90">
    <property type="match status" value="1"/>
</dbReference>
<dbReference type="PANTHER" id="PTHR10656:SF42">
    <property type="entry name" value="CYCLIC GMP-AMP SYNTHASE-LIKE PROTEIN-RELATED"/>
    <property type="match status" value="1"/>
</dbReference>
<dbReference type="GO" id="GO:0046872">
    <property type="term" value="F:metal ion binding"/>
    <property type="evidence" value="ECO:0007669"/>
    <property type="project" value="UniProtKB-KW"/>
</dbReference>
<keyword evidence="6" id="KW-0479">Metal-binding</keyword>
<reference evidence="14" key="1">
    <citation type="submission" date="2020-05" db="UniProtKB">
        <authorList>
            <consortium name="EnsemblMetazoa"/>
        </authorList>
    </citation>
    <scope>IDENTIFICATION</scope>
    <source>
        <strain evidence="14">USDA</strain>
    </source>
</reference>
<dbReference type="GO" id="GO:0016779">
    <property type="term" value="F:nucleotidyltransferase activity"/>
    <property type="evidence" value="ECO:0007669"/>
    <property type="project" value="UniProtKB-KW"/>
</dbReference>
<evidence type="ECO:0000313" key="14">
    <source>
        <dbReference type="EnsemblMetazoa" id="SCAU001955-PA"/>
    </source>
</evidence>
<evidence type="ECO:0000256" key="6">
    <source>
        <dbReference type="ARBA" id="ARBA00022723"/>
    </source>
</evidence>
<evidence type="ECO:0000256" key="8">
    <source>
        <dbReference type="ARBA" id="ARBA00022840"/>
    </source>
</evidence>
<evidence type="ECO:0000256" key="7">
    <source>
        <dbReference type="ARBA" id="ARBA00022741"/>
    </source>
</evidence>
<dbReference type="InterPro" id="IPR046903">
    <property type="entry name" value="Mab-21-like_nuc_Trfase"/>
</dbReference>
<evidence type="ECO:0000259" key="12">
    <source>
        <dbReference type="Pfam" id="PF03281"/>
    </source>
</evidence>
<organism evidence="14 15">
    <name type="scientific">Stomoxys calcitrans</name>
    <name type="common">Stable fly</name>
    <name type="synonym">Conops calcitrans</name>
    <dbReference type="NCBI Taxonomy" id="35570"/>
    <lineage>
        <taxon>Eukaryota</taxon>
        <taxon>Metazoa</taxon>
        <taxon>Ecdysozoa</taxon>
        <taxon>Arthropoda</taxon>
        <taxon>Hexapoda</taxon>
        <taxon>Insecta</taxon>
        <taxon>Pterygota</taxon>
        <taxon>Neoptera</taxon>
        <taxon>Endopterygota</taxon>
        <taxon>Diptera</taxon>
        <taxon>Brachycera</taxon>
        <taxon>Muscomorpha</taxon>
        <taxon>Muscoidea</taxon>
        <taxon>Muscidae</taxon>
        <taxon>Stomoxys</taxon>
    </lineage>
</organism>
<dbReference type="GO" id="GO:0005524">
    <property type="term" value="F:ATP binding"/>
    <property type="evidence" value="ECO:0007669"/>
    <property type="project" value="UniProtKB-KW"/>
</dbReference>
<dbReference type="InterPro" id="IPR046906">
    <property type="entry name" value="Mab-21_HhH/H2TH-like"/>
</dbReference>
<dbReference type="PANTHER" id="PTHR10656">
    <property type="entry name" value="CELL FATE DETERMINING PROTEIN MAB21-RELATED"/>
    <property type="match status" value="1"/>
</dbReference>
<dbReference type="STRING" id="35570.A0A1I8NTT7"/>
<evidence type="ECO:0000256" key="11">
    <source>
        <dbReference type="ARBA" id="ARBA00023211"/>
    </source>
</evidence>
<evidence type="ECO:0000256" key="3">
    <source>
        <dbReference type="ARBA" id="ARBA00008307"/>
    </source>
</evidence>
<accession>A0A1I8NTT7</accession>
<sequence length="306" mass="35638">MIFQIKFPENGLIDVVKDPGMPGNIYLDFTKVLRKIRNEKQHATIYRHMNNWLNGKNYLIIEKFQSYLQGLFAKALEEIIGSGYFCQTKLSYSRQGPAHTIKVNVDESFSYSVDFVPGIILDGQQSVLRTKNEDQWECIPKPIFYSKSHQNVSFRSSFVNREKKLLKRKENLKNTLRFIKKFRDAHSNMGNMKSYYIKMVFLWKAVEVKGTNYWQKSLTQILLDMFASLESCLREKTLKFFWDPQLNMFDKLSSAQLQNMLICVASGRKLLEEAALNLTMPLQTRVYEAFGCDINQCTPLKNTAVN</sequence>
<dbReference type="AlphaFoldDB" id="A0A1I8NTT7"/>
<keyword evidence="7" id="KW-0547">Nucleotide-binding</keyword>
<keyword evidence="5" id="KW-0548">Nucleotidyltransferase</keyword>
<proteinExistence type="inferred from homology"/>
<gene>
    <name evidence="14" type="primary">106094830</name>
</gene>
<feature type="domain" description="Mab-21-like nucleotidyltransferase" evidence="12">
    <location>
        <begin position="1"/>
        <end position="167"/>
    </location>
</feature>
<evidence type="ECO:0000256" key="4">
    <source>
        <dbReference type="ARBA" id="ARBA00022679"/>
    </source>
</evidence>
<evidence type="ECO:0000259" key="13">
    <source>
        <dbReference type="Pfam" id="PF20266"/>
    </source>
</evidence>
<dbReference type="Pfam" id="PF20266">
    <property type="entry name" value="Mab-21_C"/>
    <property type="match status" value="1"/>
</dbReference>
<dbReference type="Proteomes" id="UP000095300">
    <property type="component" value="Unassembled WGS sequence"/>
</dbReference>
<feature type="domain" description="Mab-21-like HhH/H2TH-like" evidence="13">
    <location>
        <begin position="172"/>
        <end position="265"/>
    </location>
</feature>
<keyword evidence="8" id="KW-0067">ATP-binding</keyword>
<dbReference type="InterPro" id="IPR024810">
    <property type="entry name" value="MAB21L/cGLR"/>
</dbReference>
<protein>
    <submittedName>
        <fullName evidence="14">Uncharacterized protein</fullName>
    </submittedName>
</protein>
<keyword evidence="9" id="KW-0460">Magnesium</keyword>
<keyword evidence="10" id="KW-0342">GTP-binding</keyword>
<dbReference type="VEuPathDB" id="VectorBase:SCAU001955"/>
<evidence type="ECO:0000256" key="9">
    <source>
        <dbReference type="ARBA" id="ARBA00022842"/>
    </source>
</evidence>
<evidence type="ECO:0000256" key="10">
    <source>
        <dbReference type="ARBA" id="ARBA00023134"/>
    </source>
</evidence>
<evidence type="ECO:0000256" key="5">
    <source>
        <dbReference type="ARBA" id="ARBA00022695"/>
    </source>
</evidence>
<comment type="cofactor">
    <cofactor evidence="1">
        <name>Mn(2+)</name>
        <dbReference type="ChEBI" id="CHEBI:29035"/>
    </cofactor>
</comment>
<dbReference type="OrthoDB" id="7249367at2759"/>
<evidence type="ECO:0000256" key="2">
    <source>
        <dbReference type="ARBA" id="ARBA00001946"/>
    </source>
</evidence>
<dbReference type="SMART" id="SM01265">
    <property type="entry name" value="Mab-21"/>
    <property type="match status" value="1"/>
</dbReference>
<evidence type="ECO:0000256" key="1">
    <source>
        <dbReference type="ARBA" id="ARBA00001936"/>
    </source>
</evidence>
<comment type="similarity">
    <text evidence="3">Belongs to the mab-21 family.</text>
</comment>
<keyword evidence="4" id="KW-0808">Transferase</keyword>
<dbReference type="Pfam" id="PF03281">
    <property type="entry name" value="Mab-21"/>
    <property type="match status" value="1"/>
</dbReference>
<dbReference type="GO" id="GO:0005525">
    <property type="term" value="F:GTP binding"/>
    <property type="evidence" value="ECO:0007669"/>
    <property type="project" value="UniProtKB-KW"/>
</dbReference>